<name>A0A2Z4XYT3_9GAMM</name>
<accession>A0A2Z4XYT3</accession>
<dbReference type="OrthoDB" id="5603677at2"/>
<dbReference type="Proteomes" id="UP000251120">
    <property type="component" value="Chromosome"/>
</dbReference>
<sequence length="447" mass="50430">MRNINILFLATIVFCSIGFAEPNDDISLEVTNRDKKPVDKTELSAEDVLEEQINETPTSQDRYDIGQAILKYSGLKNAKPPLFKGIDNSVLLSEAVLNTQKQTGDPLFELLARQDGTLKDDYLYFGATGVSLPIWGKQNSINNYSMEYYFLSTLGNWTTVYASLNAYTNGDNWNVNPGAVYLILGDLRQFPVFTYAALSTVNFGSFDETTNFFPTLTRFYFMQSGGNVNVSYNRGGIHADVAFLSSSENKFLKVANAYNGNTKLGVSTNLKYTYELEQDGDYWYAGTGYSNVSGFTNNNNDNIGVIDFNFGLNIRKIQFINEFVFTDKGVDKTTDASGSFNLREGFFTSILPDFNNNVFLQNGSSVYSWSSQFSYSANLYNHEFIPYVSYSQIQQSSSNYRALIDTGFRYNPFADAWAGFSYSHIRDKADLFEQQDNILALYLRIFI</sequence>
<dbReference type="KEGG" id="fad:CDH04_05615"/>
<dbReference type="AlphaFoldDB" id="A0A2Z4XYT3"/>
<evidence type="ECO:0000313" key="1">
    <source>
        <dbReference type="EMBL" id="AXA33924.1"/>
    </source>
</evidence>
<evidence type="ECO:0000313" key="3">
    <source>
        <dbReference type="Proteomes" id="UP000251120"/>
    </source>
</evidence>
<dbReference type="EMBL" id="CP043424">
    <property type="protein sequence ID" value="QIW12161.1"/>
    <property type="molecule type" value="Genomic_DNA"/>
</dbReference>
<reference evidence="1 3" key="1">
    <citation type="submission" date="2017-06" db="EMBL/GenBank/DDBJ databases">
        <title>Complete genome of Francisella adeliensis.</title>
        <authorList>
            <person name="Vallesi A."/>
            <person name="Sjodin A."/>
        </authorList>
    </citation>
    <scope>NUCLEOTIDE SEQUENCE [LARGE SCALE GENOMIC DNA]</scope>
    <source>
        <strain evidence="1 3">FDC440</strain>
    </source>
</reference>
<dbReference type="Proteomes" id="UP000681131">
    <property type="component" value="Chromosome"/>
</dbReference>
<dbReference type="EMBL" id="CP021781">
    <property type="protein sequence ID" value="AXA33924.1"/>
    <property type="molecule type" value="Genomic_DNA"/>
</dbReference>
<evidence type="ECO:0000313" key="2">
    <source>
        <dbReference type="EMBL" id="QIW12161.1"/>
    </source>
</evidence>
<evidence type="ECO:0008006" key="5">
    <source>
        <dbReference type="Google" id="ProtNLM"/>
    </source>
</evidence>
<reference evidence="2 4" key="2">
    <citation type="submission" date="2019-08" db="EMBL/GenBank/DDBJ databases">
        <title>Complete genome sequences of Francisella adeliensis (FSC1325 and FSC1326).</title>
        <authorList>
            <person name="Ohrman C."/>
            <person name="Uneklint I."/>
            <person name="Vallesi A."/>
            <person name="Karlsson L."/>
            <person name="Sjodin A."/>
        </authorList>
    </citation>
    <scope>NUCLEOTIDE SEQUENCE [LARGE SCALE GENOMIC DNA]</scope>
    <source>
        <strain evidence="2 4">FSC1325</strain>
    </source>
</reference>
<evidence type="ECO:0000313" key="4">
    <source>
        <dbReference type="Proteomes" id="UP000681131"/>
    </source>
</evidence>
<keyword evidence="4" id="KW-1185">Reference proteome</keyword>
<proteinExistence type="predicted"/>
<protein>
    <recommendedName>
        <fullName evidence="5">DUF3573 domain-containing protein</fullName>
    </recommendedName>
</protein>
<dbReference type="RefSeq" id="WP_112870099.1">
    <property type="nucleotide sequence ID" value="NZ_CP021781.1"/>
</dbReference>
<organism evidence="1 3">
    <name type="scientific">Francisella adeliensis</name>
    <dbReference type="NCBI Taxonomy" id="2007306"/>
    <lineage>
        <taxon>Bacteria</taxon>
        <taxon>Pseudomonadati</taxon>
        <taxon>Pseudomonadota</taxon>
        <taxon>Gammaproteobacteria</taxon>
        <taxon>Thiotrichales</taxon>
        <taxon>Francisellaceae</taxon>
        <taxon>Francisella</taxon>
    </lineage>
</organism>
<gene>
    <name evidence="1" type="ORF">CDH04_05615</name>
    <name evidence="2" type="ORF">FZC43_05620</name>
</gene>